<dbReference type="PROSITE" id="PS51318">
    <property type="entry name" value="TAT"/>
    <property type="match status" value="1"/>
</dbReference>
<organism evidence="2 3">
    <name type="scientific">Kitasatospora nipponensis</name>
    <dbReference type="NCBI Taxonomy" id="258049"/>
    <lineage>
        <taxon>Bacteria</taxon>
        <taxon>Bacillati</taxon>
        <taxon>Actinomycetota</taxon>
        <taxon>Actinomycetes</taxon>
        <taxon>Kitasatosporales</taxon>
        <taxon>Streptomycetaceae</taxon>
        <taxon>Kitasatospora</taxon>
    </lineage>
</organism>
<evidence type="ECO:0000256" key="1">
    <source>
        <dbReference type="SAM" id="SignalP"/>
    </source>
</evidence>
<accession>A0ABN1WA33</accession>
<evidence type="ECO:0008006" key="4">
    <source>
        <dbReference type="Google" id="ProtNLM"/>
    </source>
</evidence>
<keyword evidence="3" id="KW-1185">Reference proteome</keyword>
<comment type="caution">
    <text evidence="2">The sequence shown here is derived from an EMBL/GenBank/DDBJ whole genome shotgun (WGS) entry which is preliminary data.</text>
</comment>
<reference evidence="2 3" key="1">
    <citation type="journal article" date="2019" name="Int. J. Syst. Evol. Microbiol.">
        <title>The Global Catalogue of Microorganisms (GCM) 10K type strain sequencing project: providing services to taxonomists for standard genome sequencing and annotation.</title>
        <authorList>
            <consortium name="The Broad Institute Genomics Platform"/>
            <consortium name="The Broad Institute Genome Sequencing Center for Infectious Disease"/>
            <person name="Wu L."/>
            <person name="Ma J."/>
        </authorList>
    </citation>
    <scope>NUCLEOTIDE SEQUENCE [LARGE SCALE GENOMIC DNA]</scope>
    <source>
        <strain evidence="2 3">JCM 13004</strain>
    </source>
</reference>
<sequence>MTMRFNLGRRVATAAAVAALAAGGLGVAAGSASASGNQSIGLSTYHGVGVYSGAAANTPKVADDFAPYGGWVASDCWVPGQYVTSQGDVWYHVYQEHYNGGKITYQYGYVYAPYVDNNQMLYSGQLIRCPWG</sequence>
<dbReference type="InterPro" id="IPR006311">
    <property type="entry name" value="TAT_signal"/>
</dbReference>
<name>A0ABN1WA33_9ACTN</name>
<feature type="chain" id="PRO_5047198324" description="SH3 domain-containing protein" evidence="1">
    <location>
        <begin position="35"/>
        <end position="132"/>
    </location>
</feature>
<feature type="signal peptide" evidence="1">
    <location>
        <begin position="1"/>
        <end position="34"/>
    </location>
</feature>
<dbReference type="Proteomes" id="UP001500037">
    <property type="component" value="Unassembled WGS sequence"/>
</dbReference>
<evidence type="ECO:0000313" key="2">
    <source>
        <dbReference type="EMBL" id="GAA1235288.1"/>
    </source>
</evidence>
<dbReference type="EMBL" id="BAAALF010000037">
    <property type="protein sequence ID" value="GAA1235288.1"/>
    <property type="molecule type" value="Genomic_DNA"/>
</dbReference>
<protein>
    <recommendedName>
        <fullName evidence="4">SH3 domain-containing protein</fullName>
    </recommendedName>
</protein>
<evidence type="ECO:0000313" key="3">
    <source>
        <dbReference type="Proteomes" id="UP001500037"/>
    </source>
</evidence>
<proteinExistence type="predicted"/>
<gene>
    <name evidence="2" type="ORF">GCM10009665_26810</name>
</gene>
<keyword evidence="1" id="KW-0732">Signal</keyword>